<accession>A0A9P6UUH7</accession>
<comment type="subunit">
    <text evidence="5">Heterodimer of a catalytic subunit and an accessory subunit.</text>
</comment>
<evidence type="ECO:0000256" key="3">
    <source>
        <dbReference type="ARBA" id="ARBA00022723"/>
    </source>
</evidence>
<evidence type="ECO:0000256" key="5">
    <source>
        <dbReference type="HAMAP-Rule" id="MF_03043"/>
    </source>
</evidence>
<evidence type="ECO:0000259" key="7">
    <source>
        <dbReference type="Pfam" id="PF01702"/>
    </source>
</evidence>
<organism evidence="8 9">
    <name type="scientific">Dissophora globulifera</name>
    <dbReference type="NCBI Taxonomy" id="979702"/>
    <lineage>
        <taxon>Eukaryota</taxon>
        <taxon>Fungi</taxon>
        <taxon>Fungi incertae sedis</taxon>
        <taxon>Mucoromycota</taxon>
        <taxon>Mortierellomycotina</taxon>
        <taxon>Mortierellomycetes</taxon>
        <taxon>Mortierellales</taxon>
        <taxon>Mortierellaceae</taxon>
        <taxon>Dissophora</taxon>
    </lineage>
</organism>
<dbReference type="PANTHER" id="PTHR46064">
    <property type="entry name" value="QUEUINE TRNA-RIBOSYLTRANSFERASE ACCESSORY SUBUNIT 2"/>
    <property type="match status" value="1"/>
</dbReference>
<dbReference type="HAMAP" id="MF_03043">
    <property type="entry name" value="QTRT2"/>
    <property type="match status" value="1"/>
</dbReference>
<name>A0A9P6UUH7_9FUNG</name>
<dbReference type="InterPro" id="IPR002616">
    <property type="entry name" value="tRNA_ribo_trans-like"/>
</dbReference>
<dbReference type="Pfam" id="PF01702">
    <property type="entry name" value="TGT"/>
    <property type="match status" value="2"/>
</dbReference>
<dbReference type="Gene3D" id="3.20.20.105">
    <property type="entry name" value="Queuine tRNA-ribosyltransferase-like"/>
    <property type="match status" value="1"/>
</dbReference>
<evidence type="ECO:0000313" key="8">
    <source>
        <dbReference type="EMBL" id="KAG0319758.1"/>
    </source>
</evidence>
<evidence type="ECO:0000256" key="1">
    <source>
        <dbReference type="ARBA" id="ARBA00022490"/>
    </source>
</evidence>
<dbReference type="OrthoDB" id="27601at2759"/>
<dbReference type="GO" id="GO:0006400">
    <property type="term" value="P:tRNA modification"/>
    <property type="evidence" value="ECO:0007669"/>
    <property type="project" value="InterPro"/>
</dbReference>
<feature type="compositionally biased region" description="Low complexity" evidence="6">
    <location>
        <begin position="578"/>
        <end position="587"/>
    </location>
</feature>
<dbReference type="GO" id="GO:0046872">
    <property type="term" value="F:metal ion binding"/>
    <property type="evidence" value="ECO:0007669"/>
    <property type="project" value="UniProtKB-KW"/>
</dbReference>
<sequence length="587" mass="65702">MPPLTFNIIRQSTQLSAARRGTVVMAQSGSGKSVPVSTDSDIADTVPKREIETPGCFMYTVKGSVPHLTPDTLRLQGFGGVNVSIEHILQDHQPAGFEKWPSSQSLSKFLHLQDFILFCNIRDSSRYAKVPNNSDRYLSMATHKGVRQLTLEDYLKVVRTYHPDIVASFSDSIPDFDPTEPAGGGGGGVLLETETETEPGPKRVKKSVDRSLKWLDLVLRDRHGIDALAEQRSLDEAIKREQKMKKKNGDEAQAAEGHHDRQAMEKTIEDLKVLSVSQGLNAEPTKRPWTNVSVFAHVVGAQIEEERIRSAKETAKRQEVDGFIVDTLALPGTREEVLKLLKVSLDHLPPEKPRLVYGMQTPEDVLKSIAMGADLFDTSYPSHLTEDGKASLYNFGTPLTSHRAGGESSSQRWINLWDDEHVRSFVPLLDGCECYACKGGRHTRAYINHLLKAHEMLATVLLMSHNMHQYAKFFASVRQTIQDGTFDQHAASFVETFGTEPKSTGEIHAAQVILEAALSKRNWQGGEEENRSSAADAAEERRKLKAAVREEKRAKKIEQGMRDMVNKKQQRLEKRLQQEAQLHQQKQ</sequence>
<feature type="binding site" evidence="5">
    <location>
        <position position="437"/>
    </location>
    <ligand>
        <name>Zn(2+)</name>
        <dbReference type="ChEBI" id="CHEBI:29105"/>
    </ligand>
</feature>
<protein>
    <recommendedName>
        <fullName evidence="5">Queuine tRNA-ribosyltransferase accessory subunit 2</fullName>
    </recommendedName>
    <alternativeName>
        <fullName evidence="5">Queuine tRNA-ribosyltransferase domain-containing protein 1</fullName>
    </alternativeName>
</protein>
<reference evidence="8" key="1">
    <citation type="journal article" date="2020" name="Fungal Divers.">
        <title>Resolving the Mortierellaceae phylogeny through synthesis of multi-gene phylogenetics and phylogenomics.</title>
        <authorList>
            <person name="Vandepol N."/>
            <person name="Liber J."/>
            <person name="Desiro A."/>
            <person name="Na H."/>
            <person name="Kennedy M."/>
            <person name="Barry K."/>
            <person name="Grigoriev I.V."/>
            <person name="Miller A.N."/>
            <person name="O'Donnell K."/>
            <person name="Stajich J.E."/>
            <person name="Bonito G."/>
        </authorList>
    </citation>
    <scope>NUCLEOTIDE SEQUENCE</scope>
    <source>
        <strain evidence="8">REB-010B</strain>
    </source>
</reference>
<comment type="subcellular location">
    <subcellularLocation>
        <location evidence="5">Cytoplasm</location>
    </subcellularLocation>
</comment>
<keyword evidence="4 5" id="KW-0862">Zinc</keyword>
<dbReference type="Proteomes" id="UP000738325">
    <property type="component" value="Unassembled WGS sequence"/>
</dbReference>
<dbReference type="GO" id="GO:0005737">
    <property type="term" value="C:cytoplasm"/>
    <property type="evidence" value="ECO:0007669"/>
    <property type="project" value="UniProtKB-SubCell"/>
</dbReference>
<comment type="caution">
    <text evidence="8">The sequence shown here is derived from an EMBL/GenBank/DDBJ whole genome shotgun (WGS) entry which is preliminary data.</text>
</comment>
<feature type="binding site" evidence="5">
    <location>
        <position position="432"/>
    </location>
    <ligand>
        <name>Zn(2+)</name>
        <dbReference type="ChEBI" id="CHEBI:29105"/>
    </ligand>
</feature>
<feature type="binding site" evidence="5">
    <location>
        <position position="434"/>
    </location>
    <ligand>
        <name>Zn(2+)</name>
        <dbReference type="ChEBI" id="CHEBI:29105"/>
    </ligand>
</feature>
<feature type="compositionally biased region" description="Basic and acidic residues" evidence="6">
    <location>
        <begin position="538"/>
        <end position="577"/>
    </location>
</feature>
<feature type="binding site" evidence="5">
    <location>
        <position position="465"/>
    </location>
    <ligand>
        <name>Zn(2+)</name>
        <dbReference type="ChEBI" id="CHEBI:29105"/>
    </ligand>
</feature>
<keyword evidence="3 5" id="KW-0479">Metal-binding</keyword>
<dbReference type="EMBL" id="JAAAIP010000311">
    <property type="protein sequence ID" value="KAG0319758.1"/>
    <property type="molecule type" value="Genomic_DNA"/>
</dbReference>
<keyword evidence="2 5" id="KW-0819">tRNA processing</keyword>
<feature type="region of interest" description="Disordered" evidence="6">
    <location>
        <begin position="242"/>
        <end position="262"/>
    </location>
</feature>
<proteinExistence type="inferred from homology"/>
<evidence type="ECO:0000256" key="6">
    <source>
        <dbReference type="SAM" id="MobiDB-lite"/>
    </source>
</evidence>
<evidence type="ECO:0000313" key="9">
    <source>
        <dbReference type="Proteomes" id="UP000738325"/>
    </source>
</evidence>
<keyword evidence="9" id="KW-1185">Reference proteome</keyword>
<dbReference type="InterPro" id="IPR028592">
    <property type="entry name" value="QTRTD1"/>
</dbReference>
<evidence type="ECO:0000256" key="2">
    <source>
        <dbReference type="ARBA" id="ARBA00022694"/>
    </source>
</evidence>
<dbReference type="NCBIfam" id="TIGR00449">
    <property type="entry name" value="tgt_general"/>
    <property type="match status" value="1"/>
</dbReference>
<feature type="domain" description="tRNA-guanine(15) transglycosylase-like" evidence="7">
    <location>
        <begin position="45"/>
        <end position="175"/>
    </location>
</feature>
<evidence type="ECO:0000256" key="4">
    <source>
        <dbReference type="ARBA" id="ARBA00022833"/>
    </source>
</evidence>
<dbReference type="PANTHER" id="PTHR46064:SF1">
    <property type="entry name" value="QUEUINE TRNA-RIBOSYLTRANSFERASE ACCESSORY SUBUNIT 2"/>
    <property type="match status" value="1"/>
</dbReference>
<dbReference type="InterPro" id="IPR036511">
    <property type="entry name" value="TGT-like_sf"/>
</dbReference>
<dbReference type="GO" id="GO:0008479">
    <property type="term" value="F:tRNA-guanosine(34) queuine transglycosylase activity"/>
    <property type="evidence" value="ECO:0007669"/>
    <property type="project" value="UniProtKB-UniRule"/>
</dbReference>
<comment type="similarity">
    <text evidence="5">Belongs to the queuine tRNA-ribosyltransferase family. QTRT2 subfamily.</text>
</comment>
<comment type="function">
    <text evidence="5">Non-catalytic subunit of the queuine tRNA-ribosyltransferase (TGT) that catalyzes the base-exchange of a guanine (G) residue with queuine (Q) at position 34 (anticodon wobble position) in tRNAs with GU(N) anticodons (tRNA-Asp, -Asn, -His and -Tyr), resulting in the hypermodified nucleoside queuosine (7-(((4,5-cis-dihydroxy-2-cyclopenten-1-yl)amino)methyl)-7-deazaguanosine).</text>
</comment>
<gene>
    <name evidence="8" type="primary">QTRTD1_1</name>
    <name evidence="8" type="ORF">BGZ99_004950</name>
</gene>
<feature type="region of interest" description="Disordered" evidence="6">
    <location>
        <begin position="172"/>
        <end position="205"/>
    </location>
</feature>
<keyword evidence="1 5" id="KW-0963">Cytoplasm</keyword>
<comment type="cofactor">
    <cofactor evidence="5">
        <name>Zn(2+)</name>
        <dbReference type="ChEBI" id="CHEBI:29105"/>
    </cofactor>
    <text evidence="5">Binds 1 zinc ion per subunit.</text>
</comment>
<dbReference type="InterPro" id="IPR050852">
    <property type="entry name" value="Queuine_tRNA-ribosyltrfase"/>
</dbReference>
<dbReference type="SUPFAM" id="SSF51713">
    <property type="entry name" value="tRNA-guanine transglycosylase"/>
    <property type="match status" value="1"/>
</dbReference>
<feature type="domain" description="tRNA-guanine(15) transglycosylase-like" evidence="7">
    <location>
        <begin position="261"/>
        <end position="497"/>
    </location>
</feature>
<feature type="region of interest" description="Disordered" evidence="6">
    <location>
        <begin position="523"/>
        <end position="587"/>
    </location>
</feature>
<dbReference type="AlphaFoldDB" id="A0A9P6UUH7"/>